<dbReference type="PANTHER" id="PTHR43855:SF1">
    <property type="entry name" value="THIOSULFATE SULFURTRANSFERASE"/>
    <property type="match status" value="1"/>
</dbReference>
<reference evidence="3 4" key="1">
    <citation type="submission" date="2019-03" db="EMBL/GenBank/DDBJ databases">
        <title>Genomic Encyclopedia of Type Strains, Phase IV (KMG-IV): sequencing the most valuable type-strain genomes for metagenomic binning, comparative biology and taxonomic classification.</title>
        <authorList>
            <person name="Goeker M."/>
        </authorList>
    </citation>
    <scope>NUCLEOTIDE SEQUENCE [LARGE SCALE GENOMIC DNA]</scope>
    <source>
        <strain evidence="3 4">DSM 19610</strain>
    </source>
</reference>
<dbReference type="PROSITE" id="PS50206">
    <property type="entry name" value="RHODANESE_3"/>
    <property type="match status" value="2"/>
</dbReference>
<dbReference type="InterPro" id="IPR051126">
    <property type="entry name" value="Thiosulfate_sulfurtransferase"/>
</dbReference>
<evidence type="ECO:0000313" key="4">
    <source>
        <dbReference type="Proteomes" id="UP000295707"/>
    </source>
</evidence>
<dbReference type="InterPro" id="IPR001763">
    <property type="entry name" value="Rhodanese-like_dom"/>
</dbReference>
<keyword evidence="4" id="KW-1185">Reference proteome</keyword>
<dbReference type="RefSeq" id="WP_132971745.1">
    <property type="nucleotide sequence ID" value="NZ_SMFX01000001.1"/>
</dbReference>
<feature type="domain" description="Rhodanese" evidence="2">
    <location>
        <begin position="158"/>
        <end position="271"/>
    </location>
</feature>
<protein>
    <submittedName>
        <fullName evidence="3">Thiosulfate sulfurtransferase</fullName>
    </submittedName>
</protein>
<dbReference type="GO" id="GO:0016740">
    <property type="term" value="F:transferase activity"/>
    <property type="evidence" value="ECO:0007669"/>
    <property type="project" value="UniProtKB-KW"/>
</dbReference>
<dbReference type="PANTHER" id="PTHR43855">
    <property type="entry name" value="THIOSULFATE SULFURTRANSFERASE"/>
    <property type="match status" value="1"/>
</dbReference>
<dbReference type="CDD" id="cd01449">
    <property type="entry name" value="TST_Repeat_2"/>
    <property type="match status" value="1"/>
</dbReference>
<dbReference type="Pfam" id="PF00581">
    <property type="entry name" value="Rhodanese"/>
    <property type="match status" value="2"/>
</dbReference>
<evidence type="ECO:0000256" key="1">
    <source>
        <dbReference type="ARBA" id="ARBA00022737"/>
    </source>
</evidence>
<dbReference type="AlphaFoldDB" id="A0A4R1H7U9"/>
<keyword evidence="1" id="KW-0677">Repeat</keyword>
<proteinExistence type="predicted"/>
<keyword evidence="3" id="KW-0808">Transferase</keyword>
<organism evidence="3 4">
    <name type="scientific">Thiogranum longum</name>
    <dbReference type="NCBI Taxonomy" id="1537524"/>
    <lineage>
        <taxon>Bacteria</taxon>
        <taxon>Pseudomonadati</taxon>
        <taxon>Pseudomonadota</taxon>
        <taxon>Gammaproteobacteria</taxon>
        <taxon>Chromatiales</taxon>
        <taxon>Ectothiorhodospiraceae</taxon>
        <taxon>Thiogranum</taxon>
    </lineage>
</organism>
<evidence type="ECO:0000259" key="2">
    <source>
        <dbReference type="PROSITE" id="PS50206"/>
    </source>
</evidence>
<dbReference type="SMART" id="SM00450">
    <property type="entry name" value="RHOD"/>
    <property type="match status" value="2"/>
</dbReference>
<dbReference type="Gene3D" id="3.40.250.10">
    <property type="entry name" value="Rhodanese-like domain"/>
    <property type="match status" value="2"/>
</dbReference>
<name>A0A4R1H7U9_9GAMM</name>
<dbReference type="Proteomes" id="UP000295707">
    <property type="component" value="Unassembled WGS sequence"/>
</dbReference>
<gene>
    <name evidence="3" type="ORF">DFR30_1161</name>
</gene>
<dbReference type="SUPFAM" id="SSF52821">
    <property type="entry name" value="Rhodanese/Cell cycle control phosphatase"/>
    <property type="match status" value="2"/>
</dbReference>
<comment type="caution">
    <text evidence="3">The sequence shown here is derived from an EMBL/GenBank/DDBJ whole genome shotgun (WGS) entry which is preliminary data.</text>
</comment>
<dbReference type="EMBL" id="SMFX01000001">
    <property type="protein sequence ID" value="TCK17907.1"/>
    <property type="molecule type" value="Genomic_DNA"/>
</dbReference>
<evidence type="ECO:0000313" key="3">
    <source>
        <dbReference type="EMBL" id="TCK17907.1"/>
    </source>
</evidence>
<dbReference type="CDD" id="cd01448">
    <property type="entry name" value="TST_Repeat_1"/>
    <property type="match status" value="1"/>
</dbReference>
<dbReference type="OrthoDB" id="9781034at2"/>
<accession>A0A4R1H7U9</accession>
<dbReference type="InterPro" id="IPR036873">
    <property type="entry name" value="Rhodanese-like_dom_sf"/>
</dbReference>
<sequence>MTEPLLPLITEPEQLEAALGGDKLVVVHISKPVRYAEFHVPGAIYMQGSQFVRVEKPVMGLLPHLNDLQQLLEASGVSPDTHVVAYDDEGGGWASRLLWTLDCIGHKHFSLLNGGLVSWISEGFPASRDNVQPGTGHYPVFYQDGPVADAEYILGRLGDADFVPLDSRTPQEFNGEKKLAARGGHIPGAQLLNWVDTMDQSRNLRFKPEAELRTMLETRGITPDKEVLCYCQSHHRSSHACIMLKSLGYPHVKGYPGAWSDWGNRPDTPVD</sequence>
<feature type="domain" description="Rhodanese" evidence="2">
    <location>
        <begin position="20"/>
        <end position="128"/>
    </location>
</feature>